<dbReference type="SUPFAM" id="SSF47979">
    <property type="entry name" value="Iron-dependent repressor protein, dimerization domain"/>
    <property type="match status" value="1"/>
</dbReference>
<feature type="domain" description="HTH dtxR-type" evidence="5">
    <location>
        <begin position="11"/>
        <end position="62"/>
    </location>
</feature>
<evidence type="ECO:0000259" key="5">
    <source>
        <dbReference type="Pfam" id="PF01325"/>
    </source>
</evidence>
<dbReference type="InterPro" id="IPR022687">
    <property type="entry name" value="HTH_DTXR"/>
</dbReference>
<dbReference type="Gene3D" id="1.10.10.10">
    <property type="entry name" value="Winged helix-like DNA-binding domain superfamily/Winged helix DNA-binding domain"/>
    <property type="match status" value="1"/>
</dbReference>
<dbReference type="InterPro" id="IPR036390">
    <property type="entry name" value="WH_DNA-bd_sf"/>
</dbReference>
<dbReference type="GO" id="GO:0046983">
    <property type="term" value="F:protein dimerization activity"/>
    <property type="evidence" value="ECO:0007669"/>
    <property type="project" value="InterPro"/>
</dbReference>
<dbReference type="Gene3D" id="1.10.60.10">
    <property type="entry name" value="Iron dependent repressor, metal binding and dimerisation domain"/>
    <property type="match status" value="1"/>
</dbReference>
<keyword evidence="8" id="KW-1185">Reference proteome</keyword>
<dbReference type="GO" id="GO:0046914">
    <property type="term" value="F:transition metal ion binding"/>
    <property type="evidence" value="ECO:0007669"/>
    <property type="project" value="InterPro"/>
</dbReference>
<proteinExistence type="inferred from homology"/>
<dbReference type="SMART" id="SM00529">
    <property type="entry name" value="HTH_DTXR"/>
    <property type="match status" value="1"/>
</dbReference>
<accession>A0A2K4ZC88</accession>
<dbReference type="GO" id="GO:0003700">
    <property type="term" value="F:DNA-binding transcription factor activity"/>
    <property type="evidence" value="ECO:0007669"/>
    <property type="project" value="InterPro"/>
</dbReference>
<evidence type="ECO:0000256" key="4">
    <source>
        <dbReference type="ARBA" id="ARBA00023163"/>
    </source>
</evidence>
<protein>
    <submittedName>
        <fullName evidence="7">Transcriptional regulator MntR</fullName>
    </submittedName>
</protein>
<dbReference type="EMBL" id="OFSM01000003">
    <property type="protein sequence ID" value="SOY28078.1"/>
    <property type="molecule type" value="Genomic_DNA"/>
</dbReference>
<dbReference type="Proteomes" id="UP000236311">
    <property type="component" value="Unassembled WGS sequence"/>
</dbReference>
<sequence>MKNYICHKSEESIEDYLETILIPNRRLPAVRSIDVANELNFSKPSVSVAMKNLKAHRYITVSEEGYILLTNEGRELAENIYERHTLLTDWLVHLGVDPQIAASDACKMEHDITPESYEAMKKCILSLLKTDKPGANNHMPQAIPSMPTVIFTIKRPPFLS</sequence>
<reference evidence="7 8" key="1">
    <citation type="submission" date="2018-01" db="EMBL/GenBank/DDBJ databases">
        <authorList>
            <person name="Gaut B.S."/>
            <person name="Morton B.R."/>
            <person name="Clegg M.T."/>
            <person name="Duvall M.R."/>
        </authorList>
    </citation>
    <scope>NUCLEOTIDE SEQUENCE [LARGE SCALE GENOMIC DNA]</scope>
    <source>
        <strain evidence="7">GP69</strain>
    </source>
</reference>
<dbReference type="GO" id="GO:0003677">
    <property type="term" value="F:DNA binding"/>
    <property type="evidence" value="ECO:0007669"/>
    <property type="project" value="UniProtKB-KW"/>
</dbReference>
<evidence type="ECO:0000313" key="7">
    <source>
        <dbReference type="EMBL" id="SOY28078.1"/>
    </source>
</evidence>
<dbReference type="PANTHER" id="PTHR33238:SF7">
    <property type="entry name" value="IRON-DEPENDENT TRANSCRIPTIONAL REGULATOR"/>
    <property type="match status" value="1"/>
</dbReference>
<evidence type="ECO:0000256" key="2">
    <source>
        <dbReference type="ARBA" id="ARBA00023015"/>
    </source>
</evidence>
<comment type="similarity">
    <text evidence="1">Belongs to the DtxR/MntR family.</text>
</comment>
<name>A0A2K4ZC88_9FIRM</name>
<dbReference type="InterPro" id="IPR050536">
    <property type="entry name" value="DtxR_MntR_Metal-Reg"/>
</dbReference>
<keyword evidence="2" id="KW-0805">Transcription regulation</keyword>
<organism evidence="7 8">
    <name type="scientific">Acetatifactor muris</name>
    <dbReference type="NCBI Taxonomy" id="879566"/>
    <lineage>
        <taxon>Bacteria</taxon>
        <taxon>Bacillati</taxon>
        <taxon>Bacillota</taxon>
        <taxon>Clostridia</taxon>
        <taxon>Lachnospirales</taxon>
        <taxon>Lachnospiraceae</taxon>
        <taxon>Acetatifactor</taxon>
    </lineage>
</organism>
<dbReference type="InterPro" id="IPR036421">
    <property type="entry name" value="Fe_dep_repressor_sf"/>
</dbReference>
<evidence type="ECO:0000256" key="1">
    <source>
        <dbReference type="ARBA" id="ARBA00007871"/>
    </source>
</evidence>
<keyword evidence="3" id="KW-0238">DNA-binding</keyword>
<dbReference type="InterPro" id="IPR022689">
    <property type="entry name" value="Iron_dep_repressor"/>
</dbReference>
<feature type="domain" description="Iron dependent repressor metal binding and dimerisation" evidence="6">
    <location>
        <begin position="70"/>
        <end position="122"/>
    </location>
</feature>
<dbReference type="SUPFAM" id="SSF46785">
    <property type="entry name" value="Winged helix' DNA-binding domain"/>
    <property type="match status" value="1"/>
</dbReference>
<gene>
    <name evidence="7" type="primary">mntR_1</name>
    <name evidence="7" type="ORF">AMURIS_00785</name>
</gene>
<dbReference type="InterPro" id="IPR001367">
    <property type="entry name" value="Fe_dep_repressor"/>
</dbReference>
<evidence type="ECO:0000259" key="6">
    <source>
        <dbReference type="Pfam" id="PF02742"/>
    </source>
</evidence>
<dbReference type="Pfam" id="PF02742">
    <property type="entry name" value="Fe_dep_repr_C"/>
    <property type="match status" value="1"/>
</dbReference>
<evidence type="ECO:0000313" key="8">
    <source>
        <dbReference type="Proteomes" id="UP000236311"/>
    </source>
</evidence>
<evidence type="ECO:0000256" key="3">
    <source>
        <dbReference type="ARBA" id="ARBA00023125"/>
    </source>
</evidence>
<dbReference type="PANTHER" id="PTHR33238">
    <property type="entry name" value="IRON (METAL) DEPENDENT REPRESSOR, DTXR FAMILY"/>
    <property type="match status" value="1"/>
</dbReference>
<dbReference type="Pfam" id="PF01325">
    <property type="entry name" value="Fe_dep_repress"/>
    <property type="match status" value="1"/>
</dbReference>
<dbReference type="AlphaFoldDB" id="A0A2K4ZC88"/>
<dbReference type="InterPro" id="IPR036388">
    <property type="entry name" value="WH-like_DNA-bd_sf"/>
</dbReference>
<dbReference type="OrthoDB" id="9794394at2"/>
<keyword evidence="4" id="KW-0804">Transcription</keyword>